<evidence type="ECO:0000256" key="1">
    <source>
        <dbReference type="ARBA" id="ARBA00004442"/>
    </source>
</evidence>
<sequence precursor="true">MKKSNIRRLASLTVLCAITGGAAAQESPWFVRMGATSVQHQSDADIAVGGGAVPGSGLNLSDASALTAEFGYWLTPSVALRGLVGFPLLKTRAEGRGTLAPVGELGKITYAPLVVTATYSFDLGSVKPYVGAGIGYVGITDTKDGALKNLKVDSGFGSVLQVGVDIPIDKTWGVFLDYRKLYWKTKATGTVPAFGGAPAQVDLNPSPSAVTIGVSMRF</sequence>
<keyword evidence="2" id="KW-0732">Signal</keyword>
<reference evidence="3 4" key="1">
    <citation type="submission" date="2019-03" db="EMBL/GenBank/DDBJ databases">
        <authorList>
            <person name="Sebastian G."/>
            <person name="Baumann P."/>
            <person name="Ruckert C."/>
            <person name="Kalinowski J."/>
            <person name="Nebel B."/>
            <person name="Takors R."/>
            <person name="Blombach B."/>
        </authorList>
    </citation>
    <scope>NUCLEOTIDE SEQUENCE [LARGE SCALE GENOMIC DNA]</scope>
    <source>
        <strain evidence="3 4">DSM 1084</strain>
    </source>
</reference>
<keyword evidence="4" id="KW-1185">Reference proteome</keyword>
<organism evidence="3 4">
    <name type="scientific">Hydrogenophaga pseudoflava</name>
    <name type="common">Pseudomonas carboxydoflava</name>
    <dbReference type="NCBI Taxonomy" id="47421"/>
    <lineage>
        <taxon>Bacteria</taxon>
        <taxon>Pseudomonadati</taxon>
        <taxon>Pseudomonadota</taxon>
        <taxon>Betaproteobacteria</taxon>
        <taxon>Burkholderiales</taxon>
        <taxon>Comamonadaceae</taxon>
        <taxon>Hydrogenophaga</taxon>
    </lineage>
</organism>
<evidence type="ECO:0000313" key="4">
    <source>
        <dbReference type="Proteomes" id="UP000293912"/>
    </source>
</evidence>
<comment type="subcellular location">
    <subcellularLocation>
        <location evidence="1">Cell outer membrane</location>
    </subcellularLocation>
</comment>
<dbReference type="GO" id="GO:0009279">
    <property type="term" value="C:cell outer membrane"/>
    <property type="evidence" value="ECO:0007669"/>
    <property type="project" value="UniProtKB-SubCell"/>
</dbReference>
<dbReference type="InterPro" id="IPR011250">
    <property type="entry name" value="OMP/PagP_B-barrel"/>
</dbReference>
<dbReference type="InterPro" id="IPR005618">
    <property type="entry name" value="OMPW"/>
</dbReference>
<dbReference type="Gene3D" id="2.40.160.20">
    <property type="match status" value="1"/>
</dbReference>
<dbReference type="EMBL" id="CP037867">
    <property type="protein sequence ID" value="QBM28649.1"/>
    <property type="molecule type" value="Genomic_DNA"/>
</dbReference>
<proteinExistence type="predicted"/>
<dbReference type="PANTHER" id="PTHR36920:SF1">
    <property type="entry name" value="OUTER MEMBRANE PROTEIN W"/>
    <property type="match status" value="1"/>
</dbReference>
<protein>
    <submittedName>
        <fullName evidence="3">Outer membrane protein W</fullName>
    </submittedName>
</protein>
<dbReference type="SUPFAM" id="SSF56925">
    <property type="entry name" value="OMPA-like"/>
    <property type="match status" value="1"/>
</dbReference>
<dbReference type="Proteomes" id="UP000293912">
    <property type="component" value="Chromosome"/>
</dbReference>
<evidence type="ECO:0000256" key="2">
    <source>
        <dbReference type="SAM" id="SignalP"/>
    </source>
</evidence>
<name>A0A4P6X0V2_HYDPS</name>
<dbReference type="KEGG" id="hpse:HPF_13185"/>
<gene>
    <name evidence="3" type="ORF">HPF_13185</name>
</gene>
<evidence type="ECO:0000313" key="3">
    <source>
        <dbReference type="EMBL" id="QBM28649.1"/>
    </source>
</evidence>
<dbReference type="PANTHER" id="PTHR36920">
    <property type="match status" value="1"/>
</dbReference>
<accession>A0A4P6X0V2</accession>
<dbReference type="RefSeq" id="WP_082753187.1">
    <property type="nucleotide sequence ID" value="NZ_CP037867.1"/>
</dbReference>
<dbReference type="Pfam" id="PF03922">
    <property type="entry name" value="OmpW"/>
    <property type="match status" value="1"/>
</dbReference>
<feature type="signal peptide" evidence="2">
    <location>
        <begin position="1"/>
        <end position="24"/>
    </location>
</feature>
<dbReference type="AlphaFoldDB" id="A0A4P6X0V2"/>
<dbReference type="GO" id="GO:0055085">
    <property type="term" value="P:transmembrane transport"/>
    <property type="evidence" value="ECO:0007669"/>
    <property type="project" value="TreeGrafter"/>
</dbReference>
<feature type="chain" id="PRO_5020685457" evidence="2">
    <location>
        <begin position="25"/>
        <end position="218"/>
    </location>
</feature>